<feature type="domain" description="Tyrosine specific protein phosphatases" evidence="2">
    <location>
        <begin position="121"/>
        <end position="174"/>
    </location>
</feature>
<dbReference type="InterPro" id="IPR057023">
    <property type="entry name" value="PTP-SAK"/>
</dbReference>
<dbReference type="PROSITE" id="PS00383">
    <property type="entry name" value="TYR_PHOSPHATASE_1"/>
    <property type="match status" value="1"/>
</dbReference>
<gene>
    <name evidence="3" type="ORF">CLV80_102285</name>
</gene>
<sequence>MIRRILKKLEKKEQKLRQSFGHDITDPKERKRSQFHFNWLDHGVLRLRWHNFEEFAPGAYRSNHPNHARFEAYAAMGIKSVLNLRGVAQQPHYLFEVESCQKLGLTLVNSQMAARRAPSVKELTSLISAFETIERPFLLHCKSGADRTGLAAAIYLMMFAGAPLSVAQKQLSFRFLHIRKTHTGILDHFLDVYAARTAQSPIAIDEWITTEYDPEELTKSFAEKQSTLRFWQGWR</sequence>
<protein>
    <submittedName>
        <fullName evidence="3">Tyrosine phosphatase family protein</fullName>
    </submittedName>
</protein>
<evidence type="ECO:0000313" key="4">
    <source>
        <dbReference type="Proteomes" id="UP000238007"/>
    </source>
</evidence>
<dbReference type="SUPFAM" id="SSF52799">
    <property type="entry name" value="(Phosphotyrosine protein) phosphatases II"/>
    <property type="match status" value="1"/>
</dbReference>
<dbReference type="InterPro" id="IPR016130">
    <property type="entry name" value="Tyr_Pase_AS"/>
</dbReference>
<proteinExistence type="predicted"/>
<dbReference type="Pfam" id="PF22784">
    <property type="entry name" value="PTP-SAK"/>
    <property type="match status" value="1"/>
</dbReference>
<comment type="caution">
    <text evidence="3">The sequence shown here is derived from an EMBL/GenBank/DDBJ whole genome shotgun (WGS) entry which is preliminary data.</text>
</comment>
<keyword evidence="4" id="KW-1185">Reference proteome</keyword>
<dbReference type="EMBL" id="PVTP01000002">
    <property type="protein sequence ID" value="PRY79640.1"/>
    <property type="molecule type" value="Genomic_DNA"/>
</dbReference>
<accession>A0A2T0W367</accession>
<evidence type="ECO:0000259" key="2">
    <source>
        <dbReference type="PROSITE" id="PS50056"/>
    </source>
</evidence>
<evidence type="ECO:0000256" key="1">
    <source>
        <dbReference type="ARBA" id="ARBA00022801"/>
    </source>
</evidence>
<evidence type="ECO:0000313" key="3">
    <source>
        <dbReference type="EMBL" id="PRY79640.1"/>
    </source>
</evidence>
<dbReference type="GO" id="GO:0016791">
    <property type="term" value="F:phosphatase activity"/>
    <property type="evidence" value="ECO:0007669"/>
    <property type="project" value="UniProtKB-ARBA"/>
</dbReference>
<dbReference type="InterPro" id="IPR029021">
    <property type="entry name" value="Prot-tyrosine_phosphatase-like"/>
</dbReference>
<dbReference type="OrthoDB" id="9814896at2"/>
<name>A0A2T0W367_9RHOB</name>
<dbReference type="PROSITE" id="PS50056">
    <property type="entry name" value="TYR_PHOSPHATASE_2"/>
    <property type="match status" value="1"/>
</dbReference>
<dbReference type="AlphaFoldDB" id="A0A2T0W367"/>
<reference evidence="3 4" key="1">
    <citation type="submission" date="2018-03" db="EMBL/GenBank/DDBJ databases">
        <title>Genomic Encyclopedia of Archaeal and Bacterial Type Strains, Phase II (KMG-II): from individual species to whole genera.</title>
        <authorList>
            <person name="Goeker M."/>
        </authorList>
    </citation>
    <scope>NUCLEOTIDE SEQUENCE [LARGE SCALE GENOMIC DNA]</scope>
    <source>
        <strain evidence="3 4">DSM 101533</strain>
    </source>
</reference>
<keyword evidence="1" id="KW-0378">Hydrolase</keyword>
<dbReference type="Proteomes" id="UP000238007">
    <property type="component" value="Unassembled WGS sequence"/>
</dbReference>
<dbReference type="Gene3D" id="3.90.190.10">
    <property type="entry name" value="Protein tyrosine phosphatase superfamily"/>
    <property type="match status" value="1"/>
</dbReference>
<dbReference type="InterPro" id="IPR000387">
    <property type="entry name" value="Tyr_Pase_dom"/>
</dbReference>
<organism evidence="3 4">
    <name type="scientific">Yoonia maritima</name>
    <dbReference type="NCBI Taxonomy" id="1435347"/>
    <lineage>
        <taxon>Bacteria</taxon>
        <taxon>Pseudomonadati</taxon>
        <taxon>Pseudomonadota</taxon>
        <taxon>Alphaproteobacteria</taxon>
        <taxon>Rhodobacterales</taxon>
        <taxon>Paracoccaceae</taxon>
        <taxon>Yoonia</taxon>
    </lineage>
</organism>